<sequence>MGIVHQCLDKTGLIQYIYIMRVKFWGTRGSVPVPGSTTIRYGGNTTCIEVEDRNGNLLIIDAGTGIRALGNELMRRGKQGPIYVFLTHFHWDHIQGWPFFTPTYLPKSEFVVYGHAKSADRLREVFSYQMRTPFFPVKFTDLPCSFSFVPVDEDILKIGNLNIQTIKLCHPGGTLGLRVWEKKRAFVLMTDHEAGLKDKQPHLYTDYVKFASKADLLIHDAQFTADVLPTHKTWGHSSYQEALQLAIDAGAKRLGLFHHAPEREYNDIDRFVDHCNQILERKDKSLDVFGTMEGMVFTL</sequence>
<dbReference type="SUPFAM" id="SSF56281">
    <property type="entry name" value="Metallo-hydrolase/oxidoreductase"/>
    <property type="match status" value="1"/>
</dbReference>
<comment type="caution">
    <text evidence="2">The sequence shown here is derived from an EMBL/GenBank/DDBJ whole genome shotgun (WGS) entry which is preliminary data.</text>
</comment>
<dbReference type="Pfam" id="PF12706">
    <property type="entry name" value="Lactamase_B_2"/>
    <property type="match status" value="1"/>
</dbReference>
<evidence type="ECO:0000259" key="1">
    <source>
        <dbReference type="SMART" id="SM00849"/>
    </source>
</evidence>
<name>A0A9D5KAK8_UNCW3</name>
<evidence type="ECO:0000313" key="3">
    <source>
        <dbReference type="Proteomes" id="UP000630660"/>
    </source>
</evidence>
<dbReference type="InterPro" id="IPR001279">
    <property type="entry name" value="Metallo-B-lactamas"/>
</dbReference>
<dbReference type="AlphaFoldDB" id="A0A9D5KAK8"/>
<evidence type="ECO:0000313" key="2">
    <source>
        <dbReference type="EMBL" id="MBD3365214.1"/>
    </source>
</evidence>
<dbReference type="InterPro" id="IPR036866">
    <property type="entry name" value="RibonucZ/Hydroxyglut_hydro"/>
</dbReference>
<dbReference type="PANTHER" id="PTHR42663:SF4">
    <property type="entry name" value="SLL1036 PROTEIN"/>
    <property type="match status" value="1"/>
</dbReference>
<proteinExistence type="predicted"/>
<protein>
    <submittedName>
        <fullName evidence="2">MBL fold metallo-hydrolase</fullName>
    </submittedName>
</protein>
<dbReference type="CDD" id="cd07715">
    <property type="entry name" value="TaR3-like_MBL-fold"/>
    <property type="match status" value="1"/>
</dbReference>
<dbReference type="Gene3D" id="3.60.15.10">
    <property type="entry name" value="Ribonuclease Z/Hydroxyacylglutathione hydrolase-like"/>
    <property type="match status" value="1"/>
</dbReference>
<reference evidence="2" key="1">
    <citation type="submission" date="2019-11" db="EMBL/GenBank/DDBJ databases">
        <title>Microbial mats filling the niche in hypersaline microbial mats.</title>
        <authorList>
            <person name="Wong H.L."/>
            <person name="Macleod F.I."/>
            <person name="White R.A. III"/>
            <person name="Burns B.P."/>
        </authorList>
    </citation>
    <scope>NUCLEOTIDE SEQUENCE</scope>
    <source>
        <strain evidence="2">Bin_327</strain>
    </source>
</reference>
<organism evidence="2 3">
    <name type="scientific">candidate division WOR-3 bacterium</name>
    <dbReference type="NCBI Taxonomy" id="2052148"/>
    <lineage>
        <taxon>Bacteria</taxon>
        <taxon>Bacteria division WOR-3</taxon>
    </lineage>
</organism>
<feature type="domain" description="Metallo-beta-lactamase" evidence="1">
    <location>
        <begin position="44"/>
        <end position="231"/>
    </location>
</feature>
<dbReference type="PANTHER" id="PTHR42663">
    <property type="entry name" value="HYDROLASE C777.06C-RELATED-RELATED"/>
    <property type="match status" value="1"/>
</dbReference>
<dbReference type="EMBL" id="WJKJ01000278">
    <property type="protein sequence ID" value="MBD3365214.1"/>
    <property type="molecule type" value="Genomic_DNA"/>
</dbReference>
<accession>A0A9D5KAK8</accession>
<dbReference type="SMART" id="SM00849">
    <property type="entry name" value="Lactamase_B"/>
    <property type="match status" value="1"/>
</dbReference>
<gene>
    <name evidence="2" type="ORF">GF359_08370</name>
</gene>
<dbReference type="Proteomes" id="UP000630660">
    <property type="component" value="Unassembled WGS sequence"/>
</dbReference>